<dbReference type="InterPro" id="IPR020945">
    <property type="entry name" value="DMSO/NO3_reduct_chaperone"/>
</dbReference>
<keyword evidence="1" id="KW-0143">Chaperone</keyword>
<evidence type="ECO:0000313" key="3">
    <source>
        <dbReference type="EMBL" id="MEQ3362587.1"/>
    </source>
</evidence>
<keyword evidence="4" id="KW-1185">Reference proteome</keyword>
<gene>
    <name evidence="3" type="ORF">AAA083_06330</name>
</gene>
<evidence type="ECO:0000256" key="1">
    <source>
        <dbReference type="ARBA" id="ARBA00023186"/>
    </source>
</evidence>
<proteinExistence type="predicted"/>
<dbReference type="Proteomes" id="UP001487305">
    <property type="component" value="Unassembled WGS sequence"/>
</dbReference>
<dbReference type="RefSeq" id="WP_245874427.1">
    <property type="nucleotide sequence ID" value="NZ_JBBNOP010000004.1"/>
</dbReference>
<accession>A0ABV1JBX5</accession>
<sequence>MENEIEQAANSMQANGESELADLSRDRAAVYGLLARLFREEADAETLEKLATLPQSDDSDAMSEGMRLIGSYGKTSEDPEGDRLTELAVDFVRVFIGHGIDGHSAAYPYESVYASNKRLLMQQARKEVAAIYASCKVAAQPSWKEGEDHIASELEFMQILCLRGDGQQQNLAKQKEFLETHLLNWVPQMAADMKRFAKTDFYRGLACMLEGFLTLDKDFLDTACA</sequence>
<dbReference type="Pfam" id="PF02613">
    <property type="entry name" value="Nitrate_red_del"/>
    <property type="match status" value="1"/>
</dbReference>
<dbReference type="InterPro" id="IPR036411">
    <property type="entry name" value="TorD-like_sf"/>
</dbReference>
<dbReference type="SUPFAM" id="SSF89155">
    <property type="entry name" value="TorD-like"/>
    <property type="match status" value="1"/>
</dbReference>
<name>A0ABV1JBX5_9ACTN</name>
<dbReference type="PANTHER" id="PTHR34227">
    <property type="entry name" value="CHAPERONE PROTEIN YCDY"/>
    <property type="match status" value="1"/>
</dbReference>
<evidence type="ECO:0000256" key="2">
    <source>
        <dbReference type="SAM" id="MobiDB-lite"/>
    </source>
</evidence>
<protein>
    <submittedName>
        <fullName evidence="3">Molecular chaperone TorD family protein</fullName>
    </submittedName>
</protein>
<evidence type="ECO:0000313" key="4">
    <source>
        <dbReference type="Proteomes" id="UP001487305"/>
    </source>
</evidence>
<dbReference type="EMBL" id="JBBNOP010000004">
    <property type="protein sequence ID" value="MEQ3362587.1"/>
    <property type="molecule type" value="Genomic_DNA"/>
</dbReference>
<reference evidence="3 4" key="1">
    <citation type="submission" date="2024-04" db="EMBL/GenBank/DDBJ databases">
        <title>Human intestinal bacterial collection.</title>
        <authorList>
            <person name="Pauvert C."/>
            <person name="Hitch T.C.A."/>
            <person name="Clavel T."/>
        </authorList>
    </citation>
    <scope>NUCLEOTIDE SEQUENCE [LARGE SCALE GENOMIC DNA]</scope>
    <source>
        <strain evidence="3 4">CLA-KB-H42</strain>
    </source>
</reference>
<dbReference type="InterPro" id="IPR050289">
    <property type="entry name" value="TorD/DmsD_chaperones"/>
</dbReference>
<comment type="caution">
    <text evidence="3">The sequence shown here is derived from an EMBL/GenBank/DDBJ whole genome shotgun (WGS) entry which is preliminary data.</text>
</comment>
<organism evidence="3 4">
    <name type="scientific">Raoultibacter massiliensis</name>
    <dbReference type="NCBI Taxonomy" id="1852371"/>
    <lineage>
        <taxon>Bacteria</taxon>
        <taxon>Bacillati</taxon>
        <taxon>Actinomycetota</taxon>
        <taxon>Coriobacteriia</taxon>
        <taxon>Eggerthellales</taxon>
        <taxon>Eggerthellaceae</taxon>
        <taxon>Raoultibacter</taxon>
    </lineage>
</organism>
<dbReference type="Gene3D" id="1.10.3480.10">
    <property type="entry name" value="TorD-like"/>
    <property type="match status" value="1"/>
</dbReference>
<dbReference type="PANTHER" id="PTHR34227:SF1">
    <property type="entry name" value="DIMETHYL SULFOXIDE REDUCTASE CHAPERONE-RELATED"/>
    <property type="match status" value="1"/>
</dbReference>
<feature type="region of interest" description="Disordered" evidence="2">
    <location>
        <begin position="1"/>
        <end position="20"/>
    </location>
</feature>